<gene>
    <name evidence="1" type="ORF">Golob_017494</name>
</gene>
<reference evidence="1 2" key="1">
    <citation type="journal article" date="2019" name="Genome Biol. Evol.">
        <title>Insights into the evolution of the New World diploid cottons (Gossypium, subgenus Houzingenia) based on genome sequencing.</title>
        <authorList>
            <person name="Grover C.E."/>
            <person name="Arick M.A. 2nd"/>
            <person name="Thrash A."/>
            <person name="Conover J.L."/>
            <person name="Sanders W.S."/>
            <person name="Peterson D.G."/>
            <person name="Frelichowski J.E."/>
            <person name="Scheffler J.A."/>
            <person name="Scheffler B.E."/>
            <person name="Wendel J.F."/>
        </authorList>
    </citation>
    <scope>NUCLEOTIDE SEQUENCE [LARGE SCALE GENOMIC DNA]</scope>
    <source>
        <strain evidence="1">157</strain>
        <tissue evidence="1">Leaf</tissue>
    </source>
</reference>
<protein>
    <submittedName>
        <fullName evidence="1">Uncharacterized protein</fullName>
    </submittedName>
</protein>
<evidence type="ECO:0000313" key="2">
    <source>
        <dbReference type="Proteomes" id="UP000593572"/>
    </source>
</evidence>
<evidence type="ECO:0000313" key="1">
    <source>
        <dbReference type="EMBL" id="MBA0560608.1"/>
    </source>
</evidence>
<dbReference type="EMBL" id="JABEZX010000007">
    <property type="protein sequence ID" value="MBA0560608.1"/>
    <property type="molecule type" value="Genomic_DNA"/>
</dbReference>
<dbReference type="AlphaFoldDB" id="A0A7J8M7C2"/>
<sequence>MEEEREHHHREIDQSLALSVRIMLTAPLLIPCINRNGKGGGNAKGDREGNTRTLNEKHIAGEVMFEFVDMMSSPKLSPINFGARPFEYIKDANSKVLIK</sequence>
<name>A0A7J8M7C2_9ROSI</name>
<feature type="non-terminal residue" evidence="1">
    <location>
        <position position="1"/>
    </location>
</feature>
<accession>A0A7J8M7C2</accession>
<comment type="caution">
    <text evidence="1">The sequence shown here is derived from an EMBL/GenBank/DDBJ whole genome shotgun (WGS) entry which is preliminary data.</text>
</comment>
<dbReference type="Proteomes" id="UP000593572">
    <property type="component" value="Unassembled WGS sequence"/>
</dbReference>
<proteinExistence type="predicted"/>
<keyword evidence="2" id="KW-1185">Reference proteome</keyword>
<organism evidence="1 2">
    <name type="scientific">Gossypium lobatum</name>
    <dbReference type="NCBI Taxonomy" id="34289"/>
    <lineage>
        <taxon>Eukaryota</taxon>
        <taxon>Viridiplantae</taxon>
        <taxon>Streptophyta</taxon>
        <taxon>Embryophyta</taxon>
        <taxon>Tracheophyta</taxon>
        <taxon>Spermatophyta</taxon>
        <taxon>Magnoliopsida</taxon>
        <taxon>eudicotyledons</taxon>
        <taxon>Gunneridae</taxon>
        <taxon>Pentapetalae</taxon>
        <taxon>rosids</taxon>
        <taxon>malvids</taxon>
        <taxon>Malvales</taxon>
        <taxon>Malvaceae</taxon>
        <taxon>Malvoideae</taxon>
        <taxon>Gossypium</taxon>
    </lineage>
</organism>